<keyword evidence="2" id="KW-1185">Reference proteome</keyword>
<dbReference type="EMBL" id="BLXT01001645">
    <property type="protein sequence ID" value="GFN86969.1"/>
    <property type="molecule type" value="Genomic_DNA"/>
</dbReference>
<dbReference type="AlphaFoldDB" id="A0AAV3YVS9"/>
<protein>
    <submittedName>
        <fullName evidence="1">Uncharacterized protein</fullName>
    </submittedName>
</protein>
<sequence>MAALSVASCLTSRPGGIFLESHIKRNGGGGVPSWYPGYLWPRVGLPFWVSGCEVNAGRKAWARALASGQRQGGVFTTEGRLSVSNLYG</sequence>
<organism evidence="1 2">
    <name type="scientific">Plakobranchus ocellatus</name>
    <dbReference type="NCBI Taxonomy" id="259542"/>
    <lineage>
        <taxon>Eukaryota</taxon>
        <taxon>Metazoa</taxon>
        <taxon>Spiralia</taxon>
        <taxon>Lophotrochozoa</taxon>
        <taxon>Mollusca</taxon>
        <taxon>Gastropoda</taxon>
        <taxon>Heterobranchia</taxon>
        <taxon>Euthyneura</taxon>
        <taxon>Panpulmonata</taxon>
        <taxon>Sacoglossa</taxon>
        <taxon>Placobranchoidea</taxon>
        <taxon>Plakobranchidae</taxon>
        <taxon>Plakobranchus</taxon>
    </lineage>
</organism>
<comment type="caution">
    <text evidence="1">The sequence shown here is derived from an EMBL/GenBank/DDBJ whole genome shotgun (WGS) entry which is preliminary data.</text>
</comment>
<dbReference type="Proteomes" id="UP000735302">
    <property type="component" value="Unassembled WGS sequence"/>
</dbReference>
<evidence type="ECO:0000313" key="2">
    <source>
        <dbReference type="Proteomes" id="UP000735302"/>
    </source>
</evidence>
<evidence type="ECO:0000313" key="1">
    <source>
        <dbReference type="EMBL" id="GFN86969.1"/>
    </source>
</evidence>
<accession>A0AAV3YVS9</accession>
<reference evidence="1 2" key="1">
    <citation type="journal article" date="2021" name="Elife">
        <title>Chloroplast acquisition without the gene transfer in kleptoplastic sea slugs, Plakobranchus ocellatus.</title>
        <authorList>
            <person name="Maeda T."/>
            <person name="Takahashi S."/>
            <person name="Yoshida T."/>
            <person name="Shimamura S."/>
            <person name="Takaki Y."/>
            <person name="Nagai Y."/>
            <person name="Toyoda A."/>
            <person name="Suzuki Y."/>
            <person name="Arimoto A."/>
            <person name="Ishii H."/>
            <person name="Satoh N."/>
            <person name="Nishiyama T."/>
            <person name="Hasebe M."/>
            <person name="Maruyama T."/>
            <person name="Minagawa J."/>
            <person name="Obokata J."/>
            <person name="Shigenobu S."/>
        </authorList>
    </citation>
    <scope>NUCLEOTIDE SEQUENCE [LARGE SCALE GENOMIC DNA]</scope>
</reference>
<gene>
    <name evidence="1" type="ORF">PoB_001347500</name>
</gene>
<name>A0AAV3YVS9_9GAST</name>
<proteinExistence type="predicted"/>